<dbReference type="Proteomes" id="UP001371456">
    <property type="component" value="Unassembled WGS sequence"/>
</dbReference>
<dbReference type="EMBL" id="JBANQN010000406">
    <property type="protein sequence ID" value="KAK6770801.1"/>
    <property type="molecule type" value="Genomic_DNA"/>
</dbReference>
<name>A0AAN8XUR7_SOLBU</name>
<evidence type="ECO:0000313" key="2">
    <source>
        <dbReference type="EMBL" id="KAK6770801.1"/>
    </source>
</evidence>
<dbReference type="EMBL" id="JBANQN010001117">
    <property type="protein sequence ID" value="KAK6768522.1"/>
    <property type="molecule type" value="Genomic_DNA"/>
</dbReference>
<protein>
    <submittedName>
        <fullName evidence="1">Uncharacterized protein</fullName>
    </submittedName>
</protein>
<keyword evidence="3" id="KW-1185">Reference proteome</keyword>
<organism evidence="1 3">
    <name type="scientific">Solanum bulbocastanum</name>
    <name type="common">Wild potato</name>
    <dbReference type="NCBI Taxonomy" id="147425"/>
    <lineage>
        <taxon>Eukaryota</taxon>
        <taxon>Viridiplantae</taxon>
        <taxon>Streptophyta</taxon>
        <taxon>Embryophyta</taxon>
        <taxon>Tracheophyta</taxon>
        <taxon>Spermatophyta</taxon>
        <taxon>Magnoliopsida</taxon>
        <taxon>eudicotyledons</taxon>
        <taxon>Gunneridae</taxon>
        <taxon>Pentapetalae</taxon>
        <taxon>asterids</taxon>
        <taxon>lamiids</taxon>
        <taxon>Solanales</taxon>
        <taxon>Solanaceae</taxon>
        <taxon>Solanoideae</taxon>
        <taxon>Solaneae</taxon>
        <taxon>Solanum</taxon>
    </lineage>
</organism>
<evidence type="ECO:0000313" key="3">
    <source>
        <dbReference type="Proteomes" id="UP001371456"/>
    </source>
</evidence>
<reference evidence="1 3" key="1">
    <citation type="submission" date="2024-02" db="EMBL/GenBank/DDBJ databases">
        <title>de novo genome assembly of Solanum bulbocastanum strain 11H21.</title>
        <authorList>
            <person name="Hosaka A.J."/>
        </authorList>
    </citation>
    <scope>NUCLEOTIDE SEQUENCE [LARGE SCALE GENOMIC DNA]</scope>
    <source>
        <tissue evidence="1">Young leaves</tissue>
    </source>
</reference>
<evidence type="ECO:0000313" key="1">
    <source>
        <dbReference type="EMBL" id="KAK6768522.1"/>
    </source>
</evidence>
<accession>A0AAN8XUR7</accession>
<proteinExistence type="predicted"/>
<gene>
    <name evidence="2" type="ORF">RDI58_031956</name>
    <name evidence="1" type="ORF">RDI58_034238</name>
</gene>
<comment type="caution">
    <text evidence="1">The sequence shown here is derived from an EMBL/GenBank/DDBJ whole genome shotgun (WGS) entry which is preliminary data.</text>
</comment>
<sequence>MGVGSQVQPL</sequence>